<dbReference type="RefSeq" id="WP_184099225.1">
    <property type="nucleotide sequence ID" value="NZ_JACIJH010000009.1"/>
</dbReference>
<dbReference type="InterPro" id="IPR016162">
    <property type="entry name" value="Ald_DH_N"/>
</dbReference>
<evidence type="ECO:0000256" key="4">
    <source>
        <dbReference type="RuleBase" id="RU003345"/>
    </source>
</evidence>
<dbReference type="Gene3D" id="3.40.605.10">
    <property type="entry name" value="Aldehyde Dehydrogenase, Chain A, domain 1"/>
    <property type="match status" value="1"/>
</dbReference>
<feature type="active site" evidence="3">
    <location>
        <position position="255"/>
    </location>
</feature>
<keyword evidence="2 4" id="KW-0560">Oxidoreductase</keyword>
<dbReference type="InterPro" id="IPR016161">
    <property type="entry name" value="Ald_DH/histidinol_DH"/>
</dbReference>
<dbReference type="Proteomes" id="UP000537161">
    <property type="component" value="Unassembled WGS sequence"/>
</dbReference>
<gene>
    <name evidence="6" type="ORF">FHR21_002781</name>
</gene>
<dbReference type="FunFam" id="3.40.605.10:FF:000007">
    <property type="entry name" value="NAD/NADP-dependent betaine aldehyde dehydrogenase"/>
    <property type="match status" value="1"/>
</dbReference>
<evidence type="ECO:0000313" key="6">
    <source>
        <dbReference type="EMBL" id="MBB5707415.1"/>
    </source>
</evidence>
<evidence type="ECO:0000256" key="3">
    <source>
        <dbReference type="PROSITE-ProRule" id="PRU10007"/>
    </source>
</evidence>
<dbReference type="Gene3D" id="3.40.309.10">
    <property type="entry name" value="Aldehyde Dehydrogenase, Chain A, domain 2"/>
    <property type="match status" value="1"/>
</dbReference>
<feature type="domain" description="Aldehyde dehydrogenase" evidence="5">
    <location>
        <begin position="23"/>
        <end position="479"/>
    </location>
</feature>
<dbReference type="InterPro" id="IPR029510">
    <property type="entry name" value="Ald_DH_CS_GLU"/>
</dbReference>
<dbReference type="PROSITE" id="PS00687">
    <property type="entry name" value="ALDEHYDE_DEHYDR_GLU"/>
    <property type="match status" value="1"/>
</dbReference>
<dbReference type="SUPFAM" id="SSF53720">
    <property type="entry name" value="ALDH-like"/>
    <property type="match status" value="1"/>
</dbReference>
<evidence type="ECO:0000259" key="5">
    <source>
        <dbReference type="Pfam" id="PF00171"/>
    </source>
</evidence>
<evidence type="ECO:0000256" key="2">
    <source>
        <dbReference type="ARBA" id="ARBA00023002"/>
    </source>
</evidence>
<accession>A0A7W9ESQ9</accession>
<sequence>MTLKLQTKLYIGGQFVDGGAGGEEVINPATEQVIGIAPVGSLDDAEAAVAAADEAFRKGPWPKLSRFERIEYMKKFYAALEARKAEIIPLLIAEAGATLSLANGAQWATGMKHFRYYMERAAEDFGKMSRPEVTGSVLGTSVVRYDPVGVVSVITPYNYPFMLNLVKSVPALLMGNTVVLKPSPYTPFAATVFGDIARDAGLPDGVFNVMTGGLDVSRFLTSDKRVRLVTFTGSDMVGAAIMEQAAPTLKRLILELGGKSAMIVRPDANLDAAVSQGLRGFSSHSGQGCALNTRHLVHNSIRGEYVARLRDAAAKIKLGNPADPSTEMGPLIRKVAQERAEKYTQIGIDSGAKLMTGGKRPDHLDKGFYFEPTFFDEVDNKSRIAQEEIFGPIACVIGYDTDEEAIDIANDSEFALACYFHSGDVAKAYEMALQINTGRCAINGGAGTQLSDEPFGGNLRSGFGRENGIEGLLEFTNANAISFRAA</sequence>
<evidence type="ECO:0000313" key="7">
    <source>
        <dbReference type="Proteomes" id="UP000537161"/>
    </source>
</evidence>
<dbReference type="InterPro" id="IPR015590">
    <property type="entry name" value="Aldehyde_DH_dom"/>
</dbReference>
<dbReference type="Pfam" id="PF00171">
    <property type="entry name" value="Aldedh"/>
    <property type="match status" value="1"/>
</dbReference>
<dbReference type="EMBL" id="JACIJH010000009">
    <property type="protein sequence ID" value="MBB5707415.1"/>
    <property type="molecule type" value="Genomic_DNA"/>
</dbReference>
<organism evidence="6 7">
    <name type="scientific">Sphingopyxis panaciterrulae</name>
    <dbReference type="NCBI Taxonomy" id="462372"/>
    <lineage>
        <taxon>Bacteria</taxon>
        <taxon>Pseudomonadati</taxon>
        <taxon>Pseudomonadota</taxon>
        <taxon>Alphaproteobacteria</taxon>
        <taxon>Sphingomonadales</taxon>
        <taxon>Sphingomonadaceae</taxon>
        <taxon>Sphingopyxis</taxon>
    </lineage>
</organism>
<dbReference type="InterPro" id="IPR016163">
    <property type="entry name" value="Ald_DH_C"/>
</dbReference>
<dbReference type="CDD" id="cd07089">
    <property type="entry name" value="ALDH_CddD-AldA-like"/>
    <property type="match status" value="1"/>
</dbReference>
<comment type="similarity">
    <text evidence="1 4">Belongs to the aldehyde dehydrogenase family.</text>
</comment>
<comment type="caution">
    <text evidence="6">The sequence shown here is derived from an EMBL/GenBank/DDBJ whole genome shotgun (WGS) entry which is preliminary data.</text>
</comment>
<protein>
    <submittedName>
        <fullName evidence="6">Acyl-CoA reductase-like NAD-dependent aldehyde dehydrogenase</fullName>
    </submittedName>
</protein>
<keyword evidence="7" id="KW-1185">Reference proteome</keyword>
<evidence type="ECO:0000256" key="1">
    <source>
        <dbReference type="ARBA" id="ARBA00009986"/>
    </source>
</evidence>
<proteinExistence type="inferred from homology"/>
<dbReference type="PANTHER" id="PTHR42804">
    <property type="entry name" value="ALDEHYDE DEHYDROGENASE"/>
    <property type="match status" value="1"/>
</dbReference>
<reference evidence="6 7" key="1">
    <citation type="submission" date="2020-08" db="EMBL/GenBank/DDBJ databases">
        <title>Genomic Encyclopedia of Type Strains, Phase IV (KMG-IV): sequencing the most valuable type-strain genomes for metagenomic binning, comparative biology and taxonomic classification.</title>
        <authorList>
            <person name="Goeker M."/>
        </authorList>
    </citation>
    <scope>NUCLEOTIDE SEQUENCE [LARGE SCALE GENOMIC DNA]</scope>
    <source>
        <strain evidence="6 7">DSM 27163</strain>
    </source>
</reference>
<name>A0A7W9ESQ9_9SPHN</name>
<dbReference type="PANTHER" id="PTHR42804:SF1">
    <property type="entry name" value="ALDEHYDE DEHYDROGENASE-RELATED"/>
    <property type="match status" value="1"/>
</dbReference>
<dbReference type="GO" id="GO:0016620">
    <property type="term" value="F:oxidoreductase activity, acting on the aldehyde or oxo group of donors, NAD or NADP as acceptor"/>
    <property type="evidence" value="ECO:0007669"/>
    <property type="project" value="InterPro"/>
</dbReference>
<dbReference type="AlphaFoldDB" id="A0A7W9ESQ9"/>